<dbReference type="Proteomes" id="UP000242188">
    <property type="component" value="Unassembled WGS sequence"/>
</dbReference>
<accession>A0A210QQN4</accession>
<keyword evidence="5" id="KW-0106">Calcium</keyword>
<evidence type="ECO:0000256" key="7">
    <source>
        <dbReference type="ARBA" id="ARBA00039017"/>
    </source>
</evidence>
<comment type="similarity">
    <text evidence="1">Belongs to the isochorismatase family.</text>
</comment>
<dbReference type="InterPro" id="IPR052347">
    <property type="entry name" value="Isochorismatase_Nicotinamidase"/>
</dbReference>
<evidence type="ECO:0000259" key="9">
    <source>
        <dbReference type="PROSITE" id="PS50222"/>
    </source>
</evidence>
<dbReference type="InterPro" id="IPR018247">
    <property type="entry name" value="EF_Hand_1_Ca_BS"/>
</dbReference>
<keyword evidence="11" id="KW-1185">Reference proteome</keyword>
<comment type="caution">
    <text evidence="10">The sequence shown here is derived from an EMBL/GenBank/DDBJ whole genome shotgun (WGS) entry which is preliminary data.</text>
</comment>
<dbReference type="EMBL" id="NEDP02002392">
    <property type="protein sequence ID" value="OWF51056.1"/>
    <property type="molecule type" value="Genomic_DNA"/>
</dbReference>
<dbReference type="EC" id="3.5.1.19" evidence="7"/>
<keyword evidence="3" id="KW-0479">Metal-binding</keyword>
<dbReference type="PANTHER" id="PTHR11080">
    <property type="entry name" value="PYRAZINAMIDASE/NICOTINAMIDASE"/>
    <property type="match status" value="1"/>
</dbReference>
<dbReference type="AlphaFoldDB" id="A0A210QQN4"/>
<sequence length="362" mass="40573">MLSADRDNFLEKYVDRKSDFDKRSCSECFRHYDLDRDGVLKQTEFDGLLTDLFCDGGQPYTITSQVLSQFMDLLDIDKDGKINKKEFMENSFYWLKQILQPVSALVIVDVQNDFLDGSLSLRNCPAGQDGNGVIPAINSVLDTVTFDLVVYTRDWHPADHISFIENVDKRPLQTNSHKTQMPPKVLDTVVFEGPPVTEQKLWPSHCVQGSWGAKIHPDLKFVEGGVIVDKGMRSDVDSYSAFWDNNKLAETDLVRILSKHKVTDVYLCGVAYDVCVGSTGLHALEHGYRTVLIEDAARGVNLDDISNMRKTLQEKGAVITNSCKVKDLVEGVDRQVALGYQTAKNVALARSMVKEGVVKKTE</sequence>
<dbReference type="Gene3D" id="3.40.50.850">
    <property type="entry name" value="Isochorismatase-like"/>
    <property type="match status" value="1"/>
</dbReference>
<evidence type="ECO:0000256" key="8">
    <source>
        <dbReference type="ARBA" id="ARBA00043224"/>
    </source>
</evidence>
<dbReference type="GO" id="GO:0008936">
    <property type="term" value="F:nicotinamidase activity"/>
    <property type="evidence" value="ECO:0007669"/>
    <property type="project" value="UniProtKB-EC"/>
</dbReference>
<dbReference type="PROSITE" id="PS50222">
    <property type="entry name" value="EF_HAND_2"/>
    <property type="match status" value="2"/>
</dbReference>
<dbReference type="CDD" id="cd01011">
    <property type="entry name" value="nicotinamidase"/>
    <property type="match status" value="1"/>
</dbReference>
<feature type="domain" description="EF-hand" evidence="9">
    <location>
        <begin position="62"/>
        <end position="97"/>
    </location>
</feature>
<dbReference type="InterPro" id="IPR000868">
    <property type="entry name" value="Isochorismatase-like_dom"/>
</dbReference>
<dbReference type="Gene3D" id="1.10.238.10">
    <property type="entry name" value="EF-hand"/>
    <property type="match status" value="1"/>
</dbReference>
<feature type="domain" description="EF-hand" evidence="9">
    <location>
        <begin position="20"/>
        <end position="55"/>
    </location>
</feature>
<dbReference type="GO" id="GO:0005509">
    <property type="term" value="F:calcium ion binding"/>
    <property type="evidence" value="ECO:0007669"/>
    <property type="project" value="InterPro"/>
</dbReference>
<dbReference type="InterPro" id="IPR036380">
    <property type="entry name" value="Isochorismatase-like_sf"/>
</dbReference>
<evidence type="ECO:0000256" key="2">
    <source>
        <dbReference type="ARBA" id="ARBA00022642"/>
    </source>
</evidence>
<dbReference type="SUPFAM" id="SSF47473">
    <property type="entry name" value="EF-hand"/>
    <property type="match status" value="1"/>
</dbReference>
<dbReference type="CDD" id="cd00051">
    <property type="entry name" value="EFh"/>
    <property type="match status" value="1"/>
</dbReference>
<comment type="pathway">
    <text evidence="6">Cofactor biosynthesis; nicotinate biosynthesis; nicotinate from nicotinamide: step 1/1.</text>
</comment>
<evidence type="ECO:0000313" key="11">
    <source>
        <dbReference type="Proteomes" id="UP000242188"/>
    </source>
</evidence>
<dbReference type="InterPro" id="IPR002048">
    <property type="entry name" value="EF_hand_dom"/>
</dbReference>
<evidence type="ECO:0000313" key="10">
    <source>
        <dbReference type="EMBL" id="OWF51056.1"/>
    </source>
</evidence>
<organism evidence="10 11">
    <name type="scientific">Mizuhopecten yessoensis</name>
    <name type="common">Japanese scallop</name>
    <name type="synonym">Patinopecten yessoensis</name>
    <dbReference type="NCBI Taxonomy" id="6573"/>
    <lineage>
        <taxon>Eukaryota</taxon>
        <taxon>Metazoa</taxon>
        <taxon>Spiralia</taxon>
        <taxon>Lophotrochozoa</taxon>
        <taxon>Mollusca</taxon>
        <taxon>Bivalvia</taxon>
        <taxon>Autobranchia</taxon>
        <taxon>Pteriomorphia</taxon>
        <taxon>Pectinida</taxon>
        <taxon>Pectinoidea</taxon>
        <taxon>Pectinidae</taxon>
        <taxon>Mizuhopecten</taxon>
    </lineage>
</organism>
<reference evidence="10 11" key="1">
    <citation type="journal article" date="2017" name="Nat. Ecol. Evol.">
        <title>Scallop genome provides insights into evolution of bilaterian karyotype and development.</title>
        <authorList>
            <person name="Wang S."/>
            <person name="Zhang J."/>
            <person name="Jiao W."/>
            <person name="Li J."/>
            <person name="Xun X."/>
            <person name="Sun Y."/>
            <person name="Guo X."/>
            <person name="Huan P."/>
            <person name="Dong B."/>
            <person name="Zhang L."/>
            <person name="Hu X."/>
            <person name="Sun X."/>
            <person name="Wang J."/>
            <person name="Zhao C."/>
            <person name="Wang Y."/>
            <person name="Wang D."/>
            <person name="Huang X."/>
            <person name="Wang R."/>
            <person name="Lv J."/>
            <person name="Li Y."/>
            <person name="Zhang Z."/>
            <person name="Liu B."/>
            <person name="Lu W."/>
            <person name="Hui Y."/>
            <person name="Liang J."/>
            <person name="Zhou Z."/>
            <person name="Hou R."/>
            <person name="Li X."/>
            <person name="Liu Y."/>
            <person name="Li H."/>
            <person name="Ning X."/>
            <person name="Lin Y."/>
            <person name="Zhao L."/>
            <person name="Xing Q."/>
            <person name="Dou J."/>
            <person name="Li Y."/>
            <person name="Mao J."/>
            <person name="Guo H."/>
            <person name="Dou H."/>
            <person name="Li T."/>
            <person name="Mu C."/>
            <person name="Jiang W."/>
            <person name="Fu Q."/>
            <person name="Fu X."/>
            <person name="Miao Y."/>
            <person name="Liu J."/>
            <person name="Yu Q."/>
            <person name="Li R."/>
            <person name="Liao H."/>
            <person name="Li X."/>
            <person name="Kong Y."/>
            <person name="Jiang Z."/>
            <person name="Chourrout D."/>
            <person name="Li R."/>
            <person name="Bao Z."/>
        </authorList>
    </citation>
    <scope>NUCLEOTIDE SEQUENCE [LARGE SCALE GENOMIC DNA]</scope>
    <source>
        <strain evidence="10 11">PY_sf001</strain>
    </source>
</reference>
<protein>
    <recommendedName>
        <fullName evidence="7">nicotinamidase</fullName>
        <ecNumber evidence="7">3.5.1.19</ecNumber>
    </recommendedName>
    <alternativeName>
        <fullName evidence="8">Nicotinamide deamidase</fullName>
    </alternativeName>
</protein>
<dbReference type="STRING" id="6573.A0A210QQN4"/>
<dbReference type="SUPFAM" id="SSF52499">
    <property type="entry name" value="Isochorismatase-like hydrolases"/>
    <property type="match status" value="1"/>
</dbReference>
<dbReference type="PANTHER" id="PTHR11080:SF2">
    <property type="entry name" value="LD05707P"/>
    <property type="match status" value="1"/>
</dbReference>
<evidence type="ECO:0000256" key="5">
    <source>
        <dbReference type="ARBA" id="ARBA00022837"/>
    </source>
</evidence>
<gene>
    <name evidence="10" type="ORF">KP79_PYT13273</name>
</gene>
<dbReference type="InterPro" id="IPR011992">
    <property type="entry name" value="EF-hand-dom_pair"/>
</dbReference>
<evidence type="ECO:0000256" key="6">
    <source>
        <dbReference type="ARBA" id="ARBA00037900"/>
    </source>
</evidence>
<dbReference type="Pfam" id="PF13499">
    <property type="entry name" value="EF-hand_7"/>
    <property type="match status" value="1"/>
</dbReference>
<dbReference type="OrthoDB" id="167809at2759"/>
<evidence type="ECO:0000256" key="4">
    <source>
        <dbReference type="ARBA" id="ARBA00022801"/>
    </source>
</evidence>
<name>A0A210QQN4_MIZYE</name>
<keyword evidence="2" id="KW-0662">Pyridine nucleotide biosynthesis</keyword>
<keyword evidence="4" id="KW-0378">Hydrolase</keyword>
<dbReference type="Pfam" id="PF00857">
    <property type="entry name" value="Isochorismatase"/>
    <property type="match status" value="1"/>
</dbReference>
<evidence type="ECO:0000256" key="1">
    <source>
        <dbReference type="ARBA" id="ARBA00006336"/>
    </source>
</evidence>
<evidence type="ECO:0000256" key="3">
    <source>
        <dbReference type="ARBA" id="ARBA00022723"/>
    </source>
</evidence>
<dbReference type="PROSITE" id="PS00018">
    <property type="entry name" value="EF_HAND_1"/>
    <property type="match status" value="1"/>
</dbReference>
<proteinExistence type="inferred from homology"/>
<dbReference type="GO" id="GO:0019363">
    <property type="term" value="P:pyridine nucleotide biosynthetic process"/>
    <property type="evidence" value="ECO:0007669"/>
    <property type="project" value="UniProtKB-KW"/>
</dbReference>
<dbReference type="SMART" id="SM00054">
    <property type="entry name" value="EFh"/>
    <property type="match status" value="2"/>
</dbReference>